<protein>
    <submittedName>
        <fullName evidence="1">Uncharacterized protein</fullName>
    </submittedName>
</protein>
<organism evidence="1">
    <name type="scientific">Tetraselmis sp. GSL018</name>
    <dbReference type="NCBI Taxonomy" id="582737"/>
    <lineage>
        <taxon>Eukaryota</taxon>
        <taxon>Viridiplantae</taxon>
        <taxon>Chlorophyta</taxon>
        <taxon>core chlorophytes</taxon>
        <taxon>Chlorodendrophyceae</taxon>
        <taxon>Chlorodendrales</taxon>
        <taxon>Chlorodendraceae</taxon>
        <taxon>Tetraselmis</taxon>
    </lineage>
</organism>
<feature type="non-terminal residue" evidence="1">
    <location>
        <position position="43"/>
    </location>
</feature>
<gene>
    <name evidence="1" type="ORF">TSPGSL018_18553</name>
</gene>
<accession>A0A061R0T8</accession>
<evidence type="ECO:0000313" key="1">
    <source>
        <dbReference type="EMBL" id="JAC64325.1"/>
    </source>
</evidence>
<name>A0A061R0T8_9CHLO</name>
<dbReference type="EMBL" id="GBEZ01022518">
    <property type="protein sequence ID" value="JAC64325.1"/>
    <property type="molecule type" value="Transcribed_RNA"/>
</dbReference>
<reference evidence="1" key="1">
    <citation type="submission" date="2014-05" db="EMBL/GenBank/DDBJ databases">
        <title>The transcriptome of the halophilic microalga Tetraselmis sp. GSL018 isolated from the Great Salt Lake, Utah.</title>
        <authorList>
            <person name="Jinkerson R.E."/>
            <person name="D'Adamo S."/>
            <person name="Posewitz M.C."/>
        </authorList>
    </citation>
    <scope>NUCLEOTIDE SEQUENCE</scope>
    <source>
        <strain evidence="1">GSL018</strain>
    </source>
</reference>
<dbReference type="AlphaFoldDB" id="A0A061R0T8"/>
<sequence length="43" mass="5215">MELRNFLGFSSHCRDNKRPRRIPRVLCQEWPKKSYLVVLTLNL</sequence>
<proteinExistence type="predicted"/>